<protein>
    <submittedName>
        <fullName evidence="1">Uncharacterized protein</fullName>
    </submittedName>
</protein>
<evidence type="ECO:0000313" key="2">
    <source>
        <dbReference type="Proteomes" id="UP001057402"/>
    </source>
</evidence>
<evidence type="ECO:0000313" key="1">
    <source>
        <dbReference type="EMBL" id="KAI4364711.1"/>
    </source>
</evidence>
<proteinExistence type="predicted"/>
<reference evidence="2" key="1">
    <citation type="journal article" date="2023" name="Front. Plant Sci.">
        <title>Chromosomal-level genome assembly of Melastoma candidum provides insights into trichome evolution.</title>
        <authorList>
            <person name="Zhong Y."/>
            <person name="Wu W."/>
            <person name="Sun C."/>
            <person name="Zou P."/>
            <person name="Liu Y."/>
            <person name="Dai S."/>
            <person name="Zhou R."/>
        </authorList>
    </citation>
    <scope>NUCLEOTIDE SEQUENCE [LARGE SCALE GENOMIC DNA]</scope>
</reference>
<dbReference type="EMBL" id="CM042885">
    <property type="protein sequence ID" value="KAI4364711.1"/>
    <property type="molecule type" value="Genomic_DNA"/>
</dbReference>
<sequence length="162" mass="17515">MSSWTFIFPLLLILTAGPNGGGIAVYWGQNGYEGTLAETCATGHYKIIHVAFLSSFGNGRTPKLDLMGHCAGHECAKINPDIKYCQAKGIEVMLSIGGGVGSYSLASKDDARQVATYLWNNFLGGIPIEASGWGCPGWNRFRHRARLEQALRRPGEVSVGLR</sequence>
<gene>
    <name evidence="1" type="ORF">MLD38_020767</name>
</gene>
<name>A0ACB9QE73_9MYRT</name>
<comment type="caution">
    <text evidence="1">The sequence shown here is derived from an EMBL/GenBank/DDBJ whole genome shotgun (WGS) entry which is preliminary data.</text>
</comment>
<keyword evidence="2" id="KW-1185">Reference proteome</keyword>
<dbReference type="Proteomes" id="UP001057402">
    <property type="component" value="Chromosome 6"/>
</dbReference>
<accession>A0ACB9QE73</accession>
<organism evidence="1 2">
    <name type="scientific">Melastoma candidum</name>
    <dbReference type="NCBI Taxonomy" id="119954"/>
    <lineage>
        <taxon>Eukaryota</taxon>
        <taxon>Viridiplantae</taxon>
        <taxon>Streptophyta</taxon>
        <taxon>Embryophyta</taxon>
        <taxon>Tracheophyta</taxon>
        <taxon>Spermatophyta</taxon>
        <taxon>Magnoliopsida</taxon>
        <taxon>eudicotyledons</taxon>
        <taxon>Gunneridae</taxon>
        <taxon>Pentapetalae</taxon>
        <taxon>rosids</taxon>
        <taxon>malvids</taxon>
        <taxon>Myrtales</taxon>
        <taxon>Melastomataceae</taxon>
        <taxon>Melastomatoideae</taxon>
        <taxon>Melastomateae</taxon>
        <taxon>Melastoma</taxon>
    </lineage>
</organism>